<dbReference type="EMBL" id="QBKN01000001">
    <property type="protein sequence ID" value="PTX52831.1"/>
    <property type="molecule type" value="Genomic_DNA"/>
</dbReference>
<dbReference type="Pfam" id="PF14534">
    <property type="entry name" value="DUF4440"/>
    <property type="match status" value="1"/>
</dbReference>
<accession>A0A2T6B9S1</accession>
<dbReference type="Gene3D" id="3.10.450.50">
    <property type="match status" value="1"/>
</dbReference>
<dbReference type="RefSeq" id="WP_107974218.1">
    <property type="nucleotide sequence ID" value="NZ_BMEZ01000001.1"/>
</dbReference>
<organism evidence="2 3">
    <name type="scientific">Allosediminivita pacifica</name>
    <dbReference type="NCBI Taxonomy" id="1267769"/>
    <lineage>
        <taxon>Bacteria</taxon>
        <taxon>Pseudomonadati</taxon>
        <taxon>Pseudomonadota</taxon>
        <taxon>Alphaproteobacteria</taxon>
        <taxon>Rhodobacterales</taxon>
        <taxon>Paracoccaceae</taxon>
        <taxon>Allosediminivita</taxon>
    </lineage>
</organism>
<dbReference type="InterPro" id="IPR032710">
    <property type="entry name" value="NTF2-like_dom_sf"/>
</dbReference>
<dbReference type="SUPFAM" id="SSF54427">
    <property type="entry name" value="NTF2-like"/>
    <property type="match status" value="1"/>
</dbReference>
<protein>
    <submittedName>
        <fullName evidence="2">Uncharacterized protein DUF4440</fullName>
    </submittedName>
</protein>
<name>A0A2T6B9S1_9RHOB</name>
<dbReference type="OrthoDB" id="7353854at2"/>
<comment type="caution">
    <text evidence="2">The sequence shown here is derived from an EMBL/GenBank/DDBJ whole genome shotgun (WGS) entry which is preliminary data.</text>
</comment>
<sequence length="112" mass="12688">MQELVDLERRLWLEGAGAFEELLSADAIAIMPMEEGIHDRAETVRAIMKGARWDALDLGAIYSTRVSEGVVMLSYEAEARRGDDRYRALCSSLWREDAEGWRLAHHQQTPIG</sequence>
<evidence type="ECO:0000259" key="1">
    <source>
        <dbReference type="Pfam" id="PF14534"/>
    </source>
</evidence>
<proteinExistence type="predicted"/>
<feature type="domain" description="DUF4440" evidence="1">
    <location>
        <begin position="17"/>
        <end position="103"/>
    </location>
</feature>
<dbReference type="Proteomes" id="UP000244069">
    <property type="component" value="Unassembled WGS sequence"/>
</dbReference>
<gene>
    <name evidence="2" type="ORF">C8N44_101121</name>
</gene>
<dbReference type="InterPro" id="IPR027843">
    <property type="entry name" value="DUF4440"/>
</dbReference>
<evidence type="ECO:0000313" key="3">
    <source>
        <dbReference type="Proteomes" id="UP000244069"/>
    </source>
</evidence>
<dbReference type="AlphaFoldDB" id="A0A2T6B9S1"/>
<evidence type="ECO:0000313" key="2">
    <source>
        <dbReference type="EMBL" id="PTX52831.1"/>
    </source>
</evidence>
<reference evidence="2 3" key="1">
    <citation type="submission" date="2018-04" db="EMBL/GenBank/DDBJ databases">
        <title>Genomic Encyclopedia of Archaeal and Bacterial Type Strains, Phase II (KMG-II): from individual species to whole genera.</title>
        <authorList>
            <person name="Goeker M."/>
        </authorList>
    </citation>
    <scope>NUCLEOTIDE SEQUENCE [LARGE SCALE GENOMIC DNA]</scope>
    <source>
        <strain evidence="2 3">DSM 29329</strain>
    </source>
</reference>
<keyword evidence="3" id="KW-1185">Reference proteome</keyword>